<keyword evidence="1" id="KW-0472">Membrane</keyword>
<keyword evidence="1" id="KW-1133">Transmembrane helix</keyword>
<dbReference type="Pfam" id="PF25928">
    <property type="entry name" value="DUF7973"/>
    <property type="match status" value="3"/>
</dbReference>
<sequence length="368" mass="38291">MFDPATASYLLGLVVAIAGGFFGAAIGGNFAFAITGITVLTSFGIYLGTDSTAGFTYLAFGPFVGPHVAFAGGVGAAAYAGRRGYADSKDATSPLARLGKPDVLWVGAAFGVFGYVVQNLITKIPWFGTHTDSVALTVVLSAVVARLVAKGSFLTPEKYNDSPSFFGKIAPTEDAAWLRYQEKAGQYLSLGAMFGLLAGGATLFIALAFPGLAATGNAQTFTFAISAVCVMFLILGAQMPVTHHITISAGLAAVAFLPVLADNLVEGLSGKDFWDKLSSNKISLASLFDPGHASYGMLGENAKGQLMMMAIVALLVSVVVGMLAAWLAEFQARLFYNRGNTHFDPPAAAIWIANTIIVSLANIAAPLF</sequence>
<feature type="transmembrane region" description="Helical" evidence="1">
    <location>
        <begin position="221"/>
        <end position="241"/>
    </location>
</feature>
<dbReference type="GeneID" id="64407256"/>
<keyword evidence="1" id="KW-0812">Transmembrane</keyword>
<organism evidence="3 4">
    <name type="scientific">Arachnia propionica</name>
    <dbReference type="NCBI Taxonomy" id="1750"/>
    <lineage>
        <taxon>Bacteria</taxon>
        <taxon>Bacillati</taxon>
        <taxon>Actinomycetota</taxon>
        <taxon>Actinomycetes</taxon>
        <taxon>Propionibacteriales</taxon>
        <taxon>Propionibacteriaceae</taxon>
        <taxon>Arachnia</taxon>
    </lineage>
</organism>
<feature type="transmembrane region" description="Helical" evidence="1">
    <location>
        <begin position="187"/>
        <end position="209"/>
    </location>
</feature>
<reference evidence="3 4" key="1">
    <citation type="submission" date="2018-12" db="EMBL/GenBank/DDBJ databases">
        <authorList>
            <consortium name="Pathogen Informatics"/>
        </authorList>
    </citation>
    <scope>NUCLEOTIDE SEQUENCE [LARGE SCALE GENOMIC DNA]</scope>
    <source>
        <strain evidence="3 4">NCTC12967</strain>
    </source>
</reference>
<name>A0A448MZF2_9ACTN</name>
<gene>
    <name evidence="3" type="ORF">NCTC12967_01798</name>
</gene>
<feature type="transmembrane region" description="Helical" evidence="1">
    <location>
        <begin position="348"/>
        <end position="367"/>
    </location>
</feature>
<protein>
    <recommendedName>
        <fullName evidence="2">DUF7973 domain-containing protein</fullName>
    </recommendedName>
</protein>
<proteinExistence type="predicted"/>
<dbReference type="RefSeq" id="WP_061786854.1">
    <property type="nucleotide sequence ID" value="NZ_CAJZDL010000029.1"/>
</dbReference>
<accession>A0A448MZF2</accession>
<evidence type="ECO:0000259" key="2">
    <source>
        <dbReference type="Pfam" id="PF25928"/>
    </source>
</evidence>
<evidence type="ECO:0000313" key="4">
    <source>
        <dbReference type="Proteomes" id="UP000273044"/>
    </source>
</evidence>
<feature type="transmembrane region" description="Helical" evidence="1">
    <location>
        <begin position="30"/>
        <end position="49"/>
    </location>
</feature>
<feature type="domain" description="DUF7973" evidence="2">
    <location>
        <begin position="12"/>
        <end position="148"/>
    </location>
</feature>
<feature type="transmembrane region" description="Helical" evidence="1">
    <location>
        <begin position="55"/>
        <end position="81"/>
    </location>
</feature>
<keyword evidence="4" id="KW-1185">Reference proteome</keyword>
<dbReference type="InterPro" id="IPR058279">
    <property type="entry name" value="DUF7973"/>
</dbReference>
<feature type="transmembrane region" description="Helical" evidence="1">
    <location>
        <begin position="102"/>
        <end position="121"/>
    </location>
</feature>
<evidence type="ECO:0000256" key="1">
    <source>
        <dbReference type="SAM" id="Phobius"/>
    </source>
</evidence>
<evidence type="ECO:0000313" key="3">
    <source>
        <dbReference type="EMBL" id="VEH70499.1"/>
    </source>
</evidence>
<feature type="domain" description="DUF7973" evidence="2">
    <location>
        <begin position="176"/>
        <end position="259"/>
    </location>
</feature>
<feature type="transmembrane region" description="Helical" evidence="1">
    <location>
        <begin position="6"/>
        <end position="23"/>
    </location>
</feature>
<dbReference type="Proteomes" id="UP000273044">
    <property type="component" value="Chromosome"/>
</dbReference>
<feature type="transmembrane region" description="Helical" evidence="1">
    <location>
        <begin position="133"/>
        <end position="149"/>
    </location>
</feature>
<dbReference type="AlphaFoldDB" id="A0A448MZF2"/>
<feature type="transmembrane region" description="Helical" evidence="1">
    <location>
        <begin position="306"/>
        <end position="328"/>
    </location>
</feature>
<dbReference type="EMBL" id="LR134406">
    <property type="protein sequence ID" value="VEH70499.1"/>
    <property type="molecule type" value="Genomic_DNA"/>
</dbReference>
<feature type="domain" description="DUF7973" evidence="2">
    <location>
        <begin position="306"/>
        <end position="361"/>
    </location>
</feature>